<keyword evidence="1" id="KW-0812">Transmembrane</keyword>
<dbReference type="InterPro" id="IPR013424">
    <property type="entry name" value="Ice-binding_C"/>
</dbReference>
<keyword evidence="2" id="KW-0732">Signal</keyword>
<dbReference type="NCBIfam" id="NF035944">
    <property type="entry name" value="PEPxxWA-CTERM"/>
    <property type="match status" value="1"/>
</dbReference>
<reference evidence="5" key="1">
    <citation type="journal article" date="2019" name="Int. J. Syst. Evol. Microbiol.">
        <title>The Global Catalogue of Microorganisms (GCM) 10K type strain sequencing project: providing services to taxonomists for standard genome sequencing and annotation.</title>
        <authorList>
            <consortium name="The Broad Institute Genomics Platform"/>
            <consortium name="The Broad Institute Genome Sequencing Center for Infectious Disease"/>
            <person name="Wu L."/>
            <person name="Ma J."/>
        </authorList>
    </citation>
    <scope>NUCLEOTIDE SEQUENCE [LARGE SCALE GENOMIC DNA]</scope>
    <source>
        <strain evidence="5">JCM 17498</strain>
    </source>
</reference>
<protein>
    <recommendedName>
        <fullName evidence="3">Ice-binding protein C-terminal domain-containing protein</fullName>
    </recommendedName>
</protein>
<evidence type="ECO:0000313" key="4">
    <source>
        <dbReference type="EMBL" id="GAA3696194.1"/>
    </source>
</evidence>
<feature type="domain" description="Ice-binding protein C-terminal" evidence="3">
    <location>
        <begin position="185"/>
        <end position="210"/>
    </location>
</feature>
<organism evidence="4 5">
    <name type="scientific">Sphingomonas cynarae</name>
    <dbReference type="NCBI Taxonomy" id="930197"/>
    <lineage>
        <taxon>Bacteria</taxon>
        <taxon>Pseudomonadati</taxon>
        <taxon>Pseudomonadota</taxon>
        <taxon>Alphaproteobacteria</taxon>
        <taxon>Sphingomonadales</taxon>
        <taxon>Sphingomonadaceae</taxon>
        <taxon>Sphingomonas</taxon>
    </lineage>
</organism>
<dbReference type="Pfam" id="PF07589">
    <property type="entry name" value="PEP-CTERM"/>
    <property type="match status" value="1"/>
</dbReference>
<name>A0ABP7CXE8_9SPHN</name>
<evidence type="ECO:0000259" key="3">
    <source>
        <dbReference type="Pfam" id="PF07589"/>
    </source>
</evidence>
<feature type="signal peptide" evidence="2">
    <location>
        <begin position="1"/>
        <end position="22"/>
    </location>
</feature>
<dbReference type="NCBIfam" id="TIGR02595">
    <property type="entry name" value="PEP_CTERM"/>
    <property type="match status" value="1"/>
</dbReference>
<proteinExistence type="predicted"/>
<dbReference type="EMBL" id="BAABBF010000001">
    <property type="protein sequence ID" value="GAA3696194.1"/>
    <property type="molecule type" value="Genomic_DNA"/>
</dbReference>
<evidence type="ECO:0000313" key="5">
    <source>
        <dbReference type="Proteomes" id="UP001500523"/>
    </source>
</evidence>
<gene>
    <name evidence="4" type="ORF">GCM10022268_03460</name>
</gene>
<keyword evidence="1" id="KW-1133">Transmembrane helix</keyword>
<keyword evidence="1" id="KW-0472">Membrane</keyword>
<feature type="chain" id="PRO_5046021151" description="Ice-binding protein C-terminal domain-containing protein" evidence="2">
    <location>
        <begin position="23"/>
        <end position="218"/>
    </location>
</feature>
<comment type="caution">
    <text evidence="4">The sequence shown here is derived from an EMBL/GenBank/DDBJ whole genome shotgun (WGS) entry which is preliminary data.</text>
</comment>
<keyword evidence="5" id="KW-1185">Reference proteome</keyword>
<accession>A0ABP7CXE8</accession>
<evidence type="ECO:0000256" key="1">
    <source>
        <dbReference type="SAM" id="Phobius"/>
    </source>
</evidence>
<feature type="transmembrane region" description="Helical" evidence="1">
    <location>
        <begin position="191"/>
        <end position="208"/>
    </location>
</feature>
<dbReference type="Proteomes" id="UP001500523">
    <property type="component" value="Unassembled WGS sequence"/>
</dbReference>
<evidence type="ECO:0000256" key="2">
    <source>
        <dbReference type="SAM" id="SignalP"/>
    </source>
</evidence>
<sequence length="218" mass="22518">MNNKLLLAAATLVATVATPASAARIIGNTPGSTAAYAAPAGDAITFDGTLPSTFSYSFLEAGIVTGDAIGRYAAPAFGPAGTAYLTVLNGGSASMVTSTATAYDSVSFFLGSIDAYNVVEVLSATGSVISRFTGTDFVANANGNQDLPNTNRRITIGRDVNDVAIGGIRFLSNGNSLEVDNVVFAVPEPSTWAMMFLGFGMIGTAARYRRRNRNVSYA</sequence>
<dbReference type="RefSeq" id="WP_344691645.1">
    <property type="nucleotide sequence ID" value="NZ_BAABBF010000001.1"/>
</dbReference>